<dbReference type="GO" id="GO:0004820">
    <property type="term" value="F:glycine-tRNA ligase activity"/>
    <property type="evidence" value="ECO:0007669"/>
    <property type="project" value="TreeGrafter"/>
</dbReference>
<gene>
    <name evidence="1" type="ORF">IWQ62_006295</name>
</gene>
<name>A0A9W8ANU0_9FUNG</name>
<comment type="caution">
    <text evidence="1">The sequence shown here is derived from an EMBL/GenBank/DDBJ whole genome shotgun (WGS) entry which is preliminary data.</text>
</comment>
<dbReference type="EMBL" id="JANBPY010003304">
    <property type="protein sequence ID" value="KAJ1952125.1"/>
    <property type="molecule type" value="Genomic_DNA"/>
</dbReference>
<proteinExistence type="predicted"/>
<dbReference type="InterPro" id="IPR045864">
    <property type="entry name" value="aa-tRNA-synth_II/BPL/LPL"/>
</dbReference>
<protein>
    <recommendedName>
        <fullName evidence="3">Glycine--tRNA ligase</fullName>
    </recommendedName>
</protein>
<dbReference type="SUPFAM" id="SSF55681">
    <property type="entry name" value="Class II aaRS and biotin synthetases"/>
    <property type="match status" value="1"/>
</dbReference>
<dbReference type="PANTHER" id="PTHR10745:SF0">
    <property type="entry name" value="GLYCINE--TRNA LIGASE"/>
    <property type="match status" value="1"/>
</dbReference>
<dbReference type="OrthoDB" id="57698at2759"/>
<dbReference type="GO" id="GO:0005737">
    <property type="term" value="C:cytoplasm"/>
    <property type="evidence" value="ECO:0007669"/>
    <property type="project" value="TreeGrafter"/>
</dbReference>
<evidence type="ECO:0000313" key="2">
    <source>
        <dbReference type="Proteomes" id="UP001150925"/>
    </source>
</evidence>
<dbReference type="Gene3D" id="3.30.930.10">
    <property type="entry name" value="Bira Bifunctional Protein, Domain 2"/>
    <property type="match status" value="1"/>
</dbReference>
<keyword evidence="2" id="KW-1185">Reference proteome</keyword>
<sequence>MKTLLELCKRRGFLFPSAELYGGLRGAYDYGPLGVELKRNILNAWYRDHVYARHDVVGLDTSLLNPAPVFRASGHLQHFTDDLVDCLLSRERFRPDKAPPVRLDTVTSQPTGPRVLPLVSPDKPTAKQWETLIRTKFAPGAKVHRQGKQV</sequence>
<dbReference type="GO" id="GO:0006426">
    <property type="term" value="P:glycyl-tRNA aminoacylation"/>
    <property type="evidence" value="ECO:0007669"/>
    <property type="project" value="TreeGrafter"/>
</dbReference>
<reference evidence="1" key="1">
    <citation type="submission" date="2022-07" db="EMBL/GenBank/DDBJ databases">
        <title>Phylogenomic reconstructions and comparative analyses of Kickxellomycotina fungi.</title>
        <authorList>
            <person name="Reynolds N.K."/>
            <person name="Stajich J.E."/>
            <person name="Barry K."/>
            <person name="Grigoriev I.V."/>
            <person name="Crous P."/>
            <person name="Smith M.E."/>
        </authorList>
    </citation>
    <scope>NUCLEOTIDE SEQUENCE</scope>
    <source>
        <strain evidence="1">RSA 1196</strain>
    </source>
</reference>
<accession>A0A9W8ANU0</accession>
<dbReference type="AlphaFoldDB" id="A0A9W8ANU0"/>
<dbReference type="PANTHER" id="PTHR10745">
    <property type="entry name" value="GLYCYL-TRNA SYNTHETASE/DNA POLYMERASE SUBUNIT GAMMA-2"/>
    <property type="match status" value="1"/>
</dbReference>
<feature type="non-terminal residue" evidence="1">
    <location>
        <position position="150"/>
    </location>
</feature>
<organism evidence="1 2">
    <name type="scientific">Dispira parvispora</name>
    <dbReference type="NCBI Taxonomy" id="1520584"/>
    <lineage>
        <taxon>Eukaryota</taxon>
        <taxon>Fungi</taxon>
        <taxon>Fungi incertae sedis</taxon>
        <taxon>Zoopagomycota</taxon>
        <taxon>Kickxellomycotina</taxon>
        <taxon>Dimargaritomycetes</taxon>
        <taxon>Dimargaritales</taxon>
        <taxon>Dimargaritaceae</taxon>
        <taxon>Dispira</taxon>
    </lineage>
</organism>
<dbReference type="Proteomes" id="UP001150925">
    <property type="component" value="Unassembled WGS sequence"/>
</dbReference>
<evidence type="ECO:0000313" key="1">
    <source>
        <dbReference type="EMBL" id="KAJ1952125.1"/>
    </source>
</evidence>
<dbReference type="InterPro" id="IPR027031">
    <property type="entry name" value="Gly-tRNA_synthase/POLG2"/>
</dbReference>
<evidence type="ECO:0008006" key="3">
    <source>
        <dbReference type="Google" id="ProtNLM"/>
    </source>
</evidence>